<dbReference type="AlphaFoldDB" id="A0A345K5Q5"/>
<feature type="transmembrane region" description="Helical" evidence="12">
    <location>
        <begin position="67"/>
        <end position="91"/>
    </location>
</feature>
<protein>
    <recommendedName>
        <fullName evidence="11">ATP synthase subunit a</fullName>
    </recommendedName>
</protein>
<dbReference type="EMBL" id="MH592150">
    <property type="protein sequence ID" value="AXH38197.1"/>
    <property type="molecule type" value="Genomic_DNA"/>
</dbReference>
<feature type="transmembrane region" description="Helical" evidence="12">
    <location>
        <begin position="123"/>
        <end position="143"/>
    </location>
</feature>
<evidence type="ECO:0000256" key="10">
    <source>
        <dbReference type="ARBA" id="ARBA00023310"/>
    </source>
</evidence>
<feature type="transmembrane region" description="Helical" evidence="12">
    <location>
        <begin position="98"/>
        <end position="117"/>
    </location>
</feature>
<evidence type="ECO:0000256" key="7">
    <source>
        <dbReference type="ARBA" id="ARBA00022989"/>
    </source>
</evidence>
<evidence type="ECO:0000313" key="13">
    <source>
        <dbReference type="EMBL" id="AXH38197.1"/>
    </source>
</evidence>
<feature type="transmembrane region" description="Helical" evidence="12">
    <location>
        <begin position="155"/>
        <end position="179"/>
    </location>
</feature>
<dbReference type="SUPFAM" id="SSF81336">
    <property type="entry name" value="F1F0 ATP synthase subunit A"/>
    <property type="match status" value="1"/>
</dbReference>
<comment type="subcellular location">
    <subcellularLocation>
        <location evidence="1">Membrane</location>
        <topology evidence="1">Multi-pass membrane protein</topology>
    </subcellularLocation>
    <subcellularLocation>
        <location evidence="11">Mitochondrion inner membrane</location>
        <topology evidence="11">Multi-pass membrane protein</topology>
    </subcellularLocation>
</comment>
<feature type="transmembrane region" description="Helical" evidence="12">
    <location>
        <begin position="191"/>
        <end position="217"/>
    </location>
</feature>
<keyword evidence="10" id="KW-0066">ATP synthesis</keyword>
<evidence type="ECO:0000256" key="12">
    <source>
        <dbReference type="SAM" id="Phobius"/>
    </source>
</evidence>
<evidence type="ECO:0000256" key="5">
    <source>
        <dbReference type="ARBA" id="ARBA00022692"/>
    </source>
</evidence>
<evidence type="ECO:0000256" key="4">
    <source>
        <dbReference type="ARBA" id="ARBA00022547"/>
    </source>
</evidence>
<accession>A0A345K5Q5</accession>
<geneLocation type="mitochondrion" evidence="13"/>
<dbReference type="GO" id="GO:0045259">
    <property type="term" value="C:proton-transporting ATP synthase complex"/>
    <property type="evidence" value="ECO:0007669"/>
    <property type="project" value="UniProtKB-KW"/>
</dbReference>
<dbReference type="PANTHER" id="PTHR11410:SF0">
    <property type="entry name" value="ATP SYNTHASE SUBUNIT A"/>
    <property type="match status" value="1"/>
</dbReference>
<dbReference type="InterPro" id="IPR045083">
    <property type="entry name" value="ATP_synth_F0_asu_bact/mt"/>
</dbReference>
<dbReference type="InterPro" id="IPR035908">
    <property type="entry name" value="F0_ATP_A_sf"/>
</dbReference>
<dbReference type="GeneID" id="37863916"/>
<evidence type="ECO:0000256" key="8">
    <source>
        <dbReference type="ARBA" id="ARBA00023065"/>
    </source>
</evidence>
<keyword evidence="8" id="KW-0406">Ion transport</keyword>
<keyword evidence="7 12" id="KW-1133">Transmembrane helix</keyword>
<reference evidence="13" key="1">
    <citation type="journal article" date="2018" name="Mol. Phylogenet. Evol.">
        <title>Species delimitation and mitogenome phylogenetics in the subterranean genus Pseudoniphargus (Crustacea: Amphipoda).</title>
        <authorList>
            <person name="Stokkan M."/>
            <person name="Jurado-Rivera J.A."/>
            <person name="Oromi P."/>
            <person name="Juan C."/>
            <person name="Jaume D."/>
            <person name="Pons J."/>
        </authorList>
    </citation>
    <scope>NUCLEOTIDE SEQUENCE</scope>
</reference>
<evidence type="ECO:0000256" key="3">
    <source>
        <dbReference type="ARBA" id="ARBA00022448"/>
    </source>
</evidence>
<proteinExistence type="inferred from homology"/>
<keyword evidence="9 12" id="KW-0472">Membrane</keyword>
<dbReference type="GO" id="GO:0046933">
    <property type="term" value="F:proton-transporting ATP synthase activity, rotational mechanism"/>
    <property type="evidence" value="ECO:0007669"/>
    <property type="project" value="TreeGrafter"/>
</dbReference>
<dbReference type="PROSITE" id="PS00449">
    <property type="entry name" value="ATPASE_A"/>
    <property type="match status" value="1"/>
</dbReference>
<dbReference type="CDD" id="cd00310">
    <property type="entry name" value="ATP-synt_Fo_a_6"/>
    <property type="match status" value="1"/>
</dbReference>
<organism evidence="13">
    <name type="scientific">Pseudoniphargus carpalis</name>
    <dbReference type="NCBI Taxonomy" id="2211484"/>
    <lineage>
        <taxon>Eukaryota</taxon>
        <taxon>Metazoa</taxon>
        <taxon>Ecdysozoa</taxon>
        <taxon>Arthropoda</taxon>
        <taxon>Crustacea</taxon>
        <taxon>Multicrustacea</taxon>
        <taxon>Malacostraca</taxon>
        <taxon>Eumalacostraca</taxon>
        <taxon>Peracarida</taxon>
        <taxon>Amphipoda</taxon>
        <taxon>Senticaudata</taxon>
        <taxon>Gammarida</taxon>
        <taxon>Crangonyctidira</taxon>
        <taxon>Allocrangonyctoidea</taxon>
        <taxon>Allocrangonyctidae</taxon>
        <taxon>Pseudoniphargus</taxon>
    </lineage>
</organism>
<keyword evidence="13" id="KW-0496">Mitochondrion</keyword>
<keyword evidence="3" id="KW-0813">Transport</keyword>
<evidence type="ECO:0000256" key="6">
    <source>
        <dbReference type="ARBA" id="ARBA00022781"/>
    </source>
</evidence>
<comment type="similarity">
    <text evidence="2">Belongs to the ATPase A chain family.</text>
</comment>
<feature type="transmembrane region" description="Helical" evidence="12">
    <location>
        <begin position="20"/>
        <end position="38"/>
    </location>
</feature>
<keyword evidence="4" id="KW-0138">CF(0)</keyword>
<name>A0A345K5Q5_9CRUS</name>
<evidence type="ECO:0000256" key="11">
    <source>
        <dbReference type="RuleBase" id="RU004450"/>
    </source>
</evidence>
<dbReference type="NCBIfam" id="TIGR01131">
    <property type="entry name" value="ATP_synt_6_or_A"/>
    <property type="match status" value="1"/>
</dbReference>
<evidence type="ECO:0000256" key="2">
    <source>
        <dbReference type="ARBA" id="ARBA00006810"/>
    </source>
</evidence>
<dbReference type="PANTHER" id="PTHR11410">
    <property type="entry name" value="ATP SYNTHASE SUBUNIT A"/>
    <property type="match status" value="1"/>
</dbReference>
<dbReference type="InterPro" id="IPR023011">
    <property type="entry name" value="ATP_synth_F0_asu_AS"/>
</dbReference>
<keyword evidence="6" id="KW-0375">Hydrogen ion transport</keyword>
<dbReference type="PRINTS" id="PR00123">
    <property type="entry name" value="ATPASEA"/>
</dbReference>
<dbReference type="InterPro" id="IPR000568">
    <property type="entry name" value="ATP_synth_F0_asu"/>
</dbReference>
<dbReference type="RefSeq" id="YP_009513819.1">
    <property type="nucleotide sequence ID" value="NC_039353.1"/>
</dbReference>
<dbReference type="GO" id="GO:0005743">
    <property type="term" value="C:mitochondrial inner membrane"/>
    <property type="evidence" value="ECO:0007669"/>
    <property type="project" value="UniProtKB-SubCell"/>
</dbReference>
<evidence type="ECO:0000256" key="1">
    <source>
        <dbReference type="ARBA" id="ARBA00004141"/>
    </source>
</evidence>
<dbReference type="Gene3D" id="1.20.120.220">
    <property type="entry name" value="ATP synthase, F0 complex, subunit A"/>
    <property type="match status" value="1"/>
</dbReference>
<dbReference type="Pfam" id="PF00119">
    <property type="entry name" value="ATP-synt_A"/>
    <property type="match status" value="1"/>
</dbReference>
<gene>
    <name evidence="13" type="primary">atp6</name>
</gene>
<sequence length="223" mass="25154">MMVNLFSIFDPSTKFMLSFNWLSIVIFFFVLPLQMWVLPARHKQLFISLLSYLFKEFSPLVKKGSFILIVTMSIFVFISVNNSMGLLPYVFTASSHPVFTLTLALSFWLGTFIYTWLNNTTNSLTHLIPVGTPYFLMPFMVLIETISSIIRPGTLAVRLAANMIAGHLLMVLLSSAFLFSPYSSLPLLYLAQALLSLLEMAVALIQAYVFSILLTLYSAESMN</sequence>
<keyword evidence="5 12" id="KW-0812">Transmembrane</keyword>
<evidence type="ECO:0000256" key="9">
    <source>
        <dbReference type="ARBA" id="ARBA00023136"/>
    </source>
</evidence>